<accession>A0A4S8M954</accession>
<keyword evidence="1" id="KW-1133">Transmembrane helix</keyword>
<keyword evidence="1" id="KW-0812">Transmembrane</keyword>
<dbReference type="EMBL" id="ML179127">
    <property type="protein sequence ID" value="THU98914.1"/>
    <property type="molecule type" value="Genomic_DNA"/>
</dbReference>
<sequence length="297" mass="33447">MSGIDIHFAICSKTEYLTYGIYSVLFILSLVVLRWRRANKRSNNLIHLLSMIAIFILTTLCVILHSVVIVHIVLRDELDPVTYPYHSQAIQNYTAGVIALPILISYISDVLIIYRMYVIWGKRKWIVMIPFILTTCNNAFAMIGIIITEIELHKPGFPEFKNKLSDTVFSLNLLINIAVIALNAAKIHMLIKQAHMILGADVKKFYHNVLAIIIESGALYVLGMFAFLITTLVYPNPPTTYLPAFLPVLSATPTLIIVRAGLGITIENVQEAMITITQQENHDRETQLENLRPSSAV</sequence>
<evidence type="ECO:0000313" key="3">
    <source>
        <dbReference type="Proteomes" id="UP000297245"/>
    </source>
</evidence>
<name>A0A4S8M954_DENBC</name>
<evidence type="ECO:0000313" key="2">
    <source>
        <dbReference type="EMBL" id="THU98914.1"/>
    </source>
</evidence>
<feature type="transmembrane region" description="Helical" evidence="1">
    <location>
        <begin position="241"/>
        <end position="262"/>
    </location>
</feature>
<proteinExistence type="predicted"/>
<protein>
    <recommendedName>
        <fullName evidence="4">G-protein coupled receptors family 1 profile domain-containing protein</fullName>
    </recommendedName>
</protein>
<evidence type="ECO:0008006" key="4">
    <source>
        <dbReference type="Google" id="ProtNLM"/>
    </source>
</evidence>
<feature type="transmembrane region" description="Helical" evidence="1">
    <location>
        <begin position="205"/>
        <end position="229"/>
    </location>
</feature>
<keyword evidence="1" id="KW-0472">Membrane</keyword>
<keyword evidence="3" id="KW-1185">Reference proteome</keyword>
<evidence type="ECO:0000256" key="1">
    <source>
        <dbReference type="SAM" id="Phobius"/>
    </source>
</evidence>
<feature type="transmembrane region" description="Helical" evidence="1">
    <location>
        <begin position="93"/>
        <end position="114"/>
    </location>
</feature>
<gene>
    <name evidence="2" type="ORF">K435DRAFT_837901</name>
</gene>
<organism evidence="2 3">
    <name type="scientific">Dendrothele bispora (strain CBS 962.96)</name>
    <dbReference type="NCBI Taxonomy" id="1314807"/>
    <lineage>
        <taxon>Eukaryota</taxon>
        <taxon>Fungi</taxon>
        <taxon>Dikarya</taxon>
        <taxon>Basidiomycota</taxon>
        <taxon>Agaricomycotina</taxon>
        <taxon>Agaricomycetes</taxon>
        <taxon>Agaricomycetidae</taxon>
        <taxon>Agaricales</taxon>
        <taxon>Agaricales incertae sedis</taxon>
        <taxon>Dendrothele</taxon>
    </lineage>
</organism>
<feature type="transmembrane region" description="Helical" evidence="1">
    <location>
        <begin position="126"/>
        <end position="147"/>
    </location>
</feature>
<feature type="transmembrane region" description="Helical" evidence="1">
    <location>
        <begin position="16"/>
        <end position="33"/>
    </location>
</feature>
<feature type="transmembrane region" description="Helical" evidence="1">
    <location>
        <begin position="167"/>
        <end position="185"/>
    </location>
</feature>
<reference evidence="2 3" key="1">
    <citation type="journal article" date="2019" name="Nat. Ecol. Evol.">
        <title>Megaphylogeny resolves global patterns of mushroom evolution.</title>
        <authorList>
            <person name="Varga T."/>
            <person name="Krizsan K."/>
            <person name="Foldi C."/>
            <person name="Dima B."/>
            <person name="Sanchez-Garcia M."/>
            <person name="Sanchez-Ramirez S."/>
            <person name="Szollosi G.J."/>
            <person name="Szarkandi J.G."/>
            <person name="Papp V."/>
            <person name="Albert L."/>
            <person name="Andreopoulos W."/>
            <person name="Angelini C."/>
            <person name="Antonin V."/>
            <person name="Barry K.W."/>
            <person name="Bougher N.L."/>
            <person name="Buchanan P."/>
            <person name="Buyck B."/>
            <person name="Bense V."/>
            <person name="Catcheside P."/>
            <person name="Chovatia M."/>
            <person name="Cooper J."/>
            <person name="Damon W."/>
            <person name="Desjardin D."/>
            <person name="Finy P."/>
            <person name="Geml J."/>
            <person name="Haridas S."/>
            <person name="Hughes K."/>
            <person name="Justo A."/>
            <person name="Karasinski D."/>
            <person name="Kautmanova I."/>
            <person name="Kiss B."/>
            <person name="Kocsube S."/>
            <person name="Kotiranta H."/>
            <person name="LaButti K.M."/>
            <person name="Lechner B.E."/>
            <person name="Liimatainen K."/>
            <person name="Lipzen A."/>
            <person name="Lukacs Z."/>
            <person name="Mihaltcheva S."/>
            <person name="Morgado L.N."/>
            <person name="Niskanen T."/>
            <person name="Noordeloos M.E."/>
            <person name="Ohm R.A."/>
            <person name="Ortiz-Santana B."/>
            <person name="Ovrebo C."/>
            <person name="Racz N."/>
            <person name="Riley R."/>
            <person name="Savchenko A."/>
            <person name="Shiryaev A."/>
            <person name="Soop K."/>
            <person name="Spirin V."/>
            <person name="Szebenyi C."/>
            <person name="Tomsovsky M."/>
            <person name="Tulloss R.E."/>
            <person name="Uehling J."/>
            <person name="Grigoriev I.V."/>
            <person name="Vagvolgyi C."/>
            <person name="Papp T."/>
            <person name="Martin F.M."/>
            <person name="Miettinen O."/>
            <person name="Hibbett D.S."/>
            <person name="Nagy L.G."/>
        </authorList>
    </citation>
    <scope>NUCLEOTIDE SEQUENCE [LARGE SCALE GENOMIC DNA]</scope>
    <source>
        <strain evidence="2 3">CBS 962.96</strain>
    </source>
</reference>
<dbReference type="OrthoDB" id="3265563at2759"/>
<dbReference type="Proteomes" id="UP000297245">
    <property type="component" value="Unassembled WGS sequence"/>
</dbReference>
<feature type="transmembrane region" description="Helical" evidence="1">
    <location>
        <begin position="45"/>
        <end position="73"/>
    </location>
</feature>
<dbReference type="AlphaFoldDB" id="A0A4S8M954"/>